<feature type="transmembrane region" description="Helical" evidence="1">
    <location>
        <begin position="50"/>
        <end position="81"/>
    </location>
</feature>
<feature type="transmembrane region" description="Helical" evidence="1">
    <location>
        <begin position="191"/>
        <end position="216"/>
    </location>
</feature>
<feature type="transmembrane region" description="Helical" evidence="1">
    <location>
        <begin position="93"/>
        <end position="112"/>
    </location>
</feature>
<dbReference type="EMBL" id="QNUG01000013">
    <property type="protein sequence ID" value="REC70912.1"/>
    <property type="molecule type" value="Genomic_DNA"/>
</dbReference>
<proteinExistence type="predicted"/>
<dbReference type="Proteomes" id="UP000256326">
    <property type="component" value="Unassembled WGS sequence"/>
</dbReference>
<keyword evidence="1" id="KW-0472">Membrane</keyword>
<evidence type="ECO:0000313" key="3">
    <source>
        <dbReference type="Proteomes" id="UP000256326"/>
    </source>
</evidence>
<feature type="transmembrane region" description="Helical" evidence="1">
    <location>
        <begin position="163"/>
        <end position="184"/>
    </location>
</feature>
<reference evidence="2 3" key="1">
    <citation type="journal article" date="2006" name="Int. J. Syst. Evol. Microbiol.">
        <title>Chryseobacterium hispanicum sp. nov., isolated from the drinking water distribution system of Sevilla, Spain.</title>
        <authorList>
            <person name="Gallego V."/>
            <person name="Garcia M.T."/>
            <person name="Ventosa A."/>
        </authorList>
    </citation>
    <scope>NUCLEOTIDE SEQUENCE [LARGE SCALE GENOMIC DNA]</scope>
    <source>
        <strain evidence="2 3">KCTC 22104</strain>
    </source>
</reference>
<keyword evidence="3" id="KW-1185">Reference proteome</keyword>
<evidence type="ECO:0000313" key="2">
    <source>
        <dbReference type="EMBL" id="REC70912.1"/>
    </source>
</evidence>
<keyword evidence="1" id="KW-1133">Transmembrane helix</keyword>
<accession>A0A3D9CYT0</accession>
<protein>
    <submittedName>
        <fullName evidence="2">Uncharacterized protein</fullName>
    </submittedName>
</protein>
<sequence length="394" mass="46205">MGVLSAFNWVGLKSEKIFYIVNILIGIFLIIQAVSLIFKEQKPLKKLFRVIFSLFFTYWMALNSTHGLETILSTFVLYMFLKDWKNIRNPYSLLLVLVRPEFGIFLVFWFLNSNFSQKKEVITKFLYCSAGILIFALFYFIFYKFYIPLPFILKSNFNSYSYLGFKVFLGRFILFSPVILALLYKKNYFKLIPLVFLIFFYSFNISSYSSGIYIRYFFPLTTYFLIADFDFSSHNFYRKATNLVVSCVLLASALRMIDLSKNFYDDRQGVITDNEGFYSSYGVLAKKLKKSDRVIIMDAGHVAYFSPATVYDGYGLNDATMLLARKHSDTATYRNYVDTRKINIVSVVSKDSLTFNPRIDSGFTYKSLNLQHKKLLYKLPMDSNFYLFVYQYKD</sequence>
<keyword evidence="1" id="KW-0812">Transmembrane</keyword>
<organism evidence="2 3">
    <name type="scientific">Epilithonimonas hispanica</name>
    <dbReference type="NCBI Taxonomy" id="358687"/>
    <lineage>
        <taxon>Bacteria</taxon>
        <taxon>Pseudomonadati</taxon>
        <taxon>Bacteroidota</taxon>
        <taxon>Flavobacteriia</taxon>
        <taxon>Flavobacteriales</taxon>
        <taxon>Weeksellaceae</taxon>
        <taxon>Chryseobacterium group</taxon>
        <taxon>Epilithonimonas</taxon>
    </lineage>
</organism>
<feature type="transmembrane region" description="Helical" evidence="1">
    <location>
        <begin position="17"/>
        <end position="38"/>
    </location>
</feature>
<name>A0A3D9CYT0_9FLAO</name>
<feature type="transmembrane region" description="Helical" evidence="1">
    <location>
        <begin position="124"/>
        <end position="143"/>
    </location>
</feature>
<comment type="caution">
    <text evidence="2">The sequence shown here is derived from an EMBL/GenBank/DDBJ whole genome shotgun (WGS) entry which is preliminary data.</text>
</comment>
<dbReference type="AlphaFoldDB" id="A0A3D9CYT0"/>
<evidence type="ECO:0000256" key="1">
    <source>
        <dbReference type="SAM" id="Phobius"/>
    </source>
</evidence>
<gene>
    <name evidence="2" type="ORF">DRF58_08000</name>
</gene>